<evidence type="ECO:0000256" key="10">
    <source>
        <dbReference type="ARBA" id="ARBA00023315"/>
    </source>
</evidence>
<evidence type="ECO:0000256" key="4">
    <source>
        <dbReference type="ARBA" id="ARBA00022679"/>
    </source>
</evidence>
<evidence type="ECO:0000256" key="3">
    <source>
        <dbReference type="ARBA" id="ARBA00022516"/>
    </source>
</evidence>
<evidence type="ECO:0000256" key="5">
    <source>
        <dbReference type="ARBA" id="ARBA00022692"/>
    </source>
</evidence>
<dbReference type="GO" id="GO:0006629">
    <property type="term" value="P:lipid metabolic process"/>
    <property type="evidence" value="ECO:0007669"/>
    <property type="project" value="UniProtKB-KW"/>
</dbReference>
<keyword evidence="6" id="KW-0256">Endoplasmic reticulum</keyword>
<dbReference type="RefSeq" id="XP_034244899.1">
    <property type="nucleotide sequence ID" value="XM_034389008.1"/>
</dbReference>
<sequence>MDPRKSYLLSWHPHAFVPALQVTAMLPALFSEQLAAALPGGQVPVAFPGLDVLVATKPAFFLLPVLREVALALGFISCSERSLRHALRLPGKAVLLMTGAVQEVFRTRGDTNVFCLQRRGFCRVALAEGASLVPVVVLGENRGYRMLLPDAMEWLHSATGWRAVLPMGRGVLQDYVGVMPRRVPITVVVGAPIEVTATRSPSRQQVAALHASFVDAVRRLYDEHAPAHYKEHVPLVIET</sequence>
<protein>
    <submittedName>
        <fullName evidence="12">Diacylglycerol O-acyltransferase 2B-like</fullName>
    </submittedName>
</protein>
<dbReference type="Pfam" id="PF03982">
    <property type="entry name" value="DAGAT"/>
    <property type="match status" value="1"/>
</dbReference>
<dbReference type="GO" id="GO:0005789">
    <property type="term" value="C:endoplasmic reticulum membrane"/>
    <property type="evidence" value="ECO:0007669"/>
    <property type="project" value="UniProtKB-SubCell"/>
</dbReference>
<dbReference type="Proteomes" id="UP000515158">
    <property type="component" value="Unplaced"/>
</dbReference>
<proteinExistence type="inferred from homology"/>
<comment type="similarity">
    <text evidence="2">Belongs to the diacylglycerol acyltransferase family.</text>
</comment>
<dbReference type="AlphaFoldDB" id="A0A6P8ZPY2"/>
<dbReference type="GeneID" id="117647301"/>
<keyword evidence="5" id="KW-0812">Transmembrane</keyword>
<keyword evidence="9" id="KW-0472">Membrane</keyword>
<evidence type="ECO:0000256" key="6">
    <source>
        <dbReference type="ARBA" id="ARBA00022824"/>
    </source>
</evidence>
<keyword evidence="3" id="KW-0444">Lipid biosynthesis</keyword>
<name>A0A6P8ZPY2_THRPL</name>
<reference evidence="12" key="1">
    <citation type="submission" date="2025-08" db="UniProtKB">
        <authorList>
            <consortium name="RefSeq"/>
        </authorList>
    </citation>
    <scope>IDENTIFICATION</scope>
    <source>
        <tissue evidence="12">Total insect</tissue>
    </source>
</reference>
<evidence type="ECO:0000313" key="12">
    <source>
        <dbReference type="RefSeq" id="XP_034244899.1"/>
    </source>
</evidence>
<dbReference type="InParanoid" id="A0A6P8ZPY2"/>
<comment type="subcellular location">
    <subcellularLocation>
        <location evidence="1">Endoplasmic reticulum membrane</location>
        <topology evidence="1">Multi-pass membrane protein</topology>
    </subcellularLocation>
</comment>
<keyword evidence="7" id="KW-1133">Transmembrane helix</keyword>
<evidence type="ECO:0000256" key="2">
    <source>
        <dbReference type="ARBA" id="ARBA00005420"/>
    </source>
</evidence>
<dbReference type="GO" id="GO:0008374">
    <property type="term" value="F:O-acyltransferase activity"/>
    <property type="evidence" value="ECO:0007669"/>
    <property type="project" value="InterPro"/>
</dbReference>
<evidence type="ECO:0000256" key="1">
    <source>
        <dbReference type="ARBA" id="ARBA00004477"/>
    </source>
</evidence>
<evidence type="ECO:0000256" key="8">
    <source>
        <dbReference type="ARBA" id="ARBA00023098"/>
    </source>
</evidence>
<evidence type="ECO:0000256" key="7">
    <source>
        <dbReference type="ARBA" id="ARBA00022989"/>
    </source>
</evidence>
<keyword evidence="4" id="KW-0808">Transferase</keyword>
<dbReference type="PANTHER" id="PTHR12317">
    <property type="entry name" value="DIACYLGLYCEROL O-ACYLTRANSFERASE"/>
    <property type="match status" value="1"/>
</dbReference>
<evidence type="ECO:0000313" key="11">
    <source>
        <dbReference type="Proteomes" id="UP000515158"/>
    </source>
</evidence>
<gene>
    <name evidence="12" type="primary">LOC117647301</name>
</gene>
<dbReference type="KEGG" id="tpal:117647301"/>
<dbReference type="InterPro" id="IPR007130">
    <property type="entry name" value="DAGAT"/>
</dbReference>
<keyword evidence="8" id="KW-0443">Lipid metabolism</keyword>
<keyword evidence="11" id="KW-1185">Reference proteome</keyword>
<organism evidence="12">
    <name type="scientific">Thrips palmi</name>
    <name type="common">Melon thrips</name>
    <dbReference type="NCBI Taxonomy" id="161013"/>
    <lineage>
        <taxon>Eukaryota</taxon>
        <taxon>Metazoa</taxon>
        <taxon>Ecdysozoa</taxon>
        <taxon>Arthropoda</taxon>
        <taxon>Hexapoda</taxon>
        <taxon>Insecta</taxon>
        <taxon>Pterygota</taxon>
        <taxon>Neoptera</taxon>
        <taxon>Paraneoptera</taxon>
        <taxon>Thysanoptera</taxon>
        <taxon>Terebrantia</taxon>
        <taxon>Thripoidea</taxon>
        <taxon>Thripidae</taxon>
        <taxon>Thrips</taxon>
    </lineage>
</organism>
<keyword evidence="10" id="KW-0012">Acyltransferase</keyword>
<evidence type="ECO:0000256" key="9">
    <source>
        <dbReference type="ARBA" id="ARBA00023136"/>
    </source>
</evidence>
<dbReference type="OrthoDB" id="264532at2759"/>
<accession>A0A6P8ZPY2</accession>
<dbReference type="CDD" id="cd07987">
    <property type="entry name" value="LPLAT_MGAT-like"/>
    <property type="match status" value="1"/>
</dbReference>